<dbReference type="SUPFAM" id="SSF51445">
    <property type="entry name" value="(Trans)glycosidases"/>
    <property type="match status" value="1"/>
</dbReference>
<organism evidence="10 11">
    <name type="scientific">Dietzia cercidiphylli</name>
    <dbReference type="NCBI Taxonomy" id="498199"/>
    <lineage>
        <taxon>Bacteria</taxon>
        <taxon>Bacillati</taxon>
        <taxon>Actinomycetota</taxon>
        <taxon>Actinomycetes</taxon>
        <taxon>Mycobacteriales</taxon>
        <taxon>Dietziaceae</taxon>
        <taxon>Dietzia</taxon>
    </lineage>
</organism>
<evidence type="ECO:0000256" key="8">
    <source>
        <dbReference type="SAM" id="MobiDB-lite"/>
    </source>
</evidence>
<evidence type="ECO:0000256" key="1">
    <source>
        <dbReference type="ARBA" id="ARBA00001595"/>
    </source>
</evidence>
<dbReference type="Pfam" id="PF00128">
    <property type="entry name" value="Alpha-amylase"/>
    <property type="match status" value="2"/>
</dbReference>
<dbReference type="InterPro" id="IPR012810">
    <property type="entry name" value="TreS/a-amylase_N"/>
</dbReference>
<sequence>MSRHKPDQHQADPHRSDPRHPEPELTDDGHVVEPSADNYRHAAELEIDRDWYKSAVFYEVLVRAFNDSDGNGTGDLRGLTEKLDYLEWLGVDCLWLPPFYDSPLRDGGYDIRDFRAVLPEFGTVEDFVDFLDQAHQRGIRVITDLVMNHTSDTHAWFTESRSDPTGPYGDFYVWSDDDTRYPDARIIFVDTETSNWTYDPVRGQFYWHRFFSHQPDLNYDNPEVQDAMIDVLRFWLDLGIDGFRLDAVPYLFERDGTNCENLPETHEFLRKCRAVVDEEYPGRVLLAEANQWPEDVVAYFGEPEVGDECHMAFHFPLMPRIFMAVRRQSRFPVTEILAHTPDIPSSAQWGIFLRNHDELTLEMVTDEERDYMYAEYAKDPRMKANIGIRRRLAPLLDGDHNQLELFTALLLSLPGSPVLYYGDEIGMGDNIWLGDRDAVRTPMQWSPDRNAGFSRCDPGRLYLPVIMDPQYGYQGVNVEAQLNSTASLLHWTRRMIHVRKSHPAFGRGEFTDLGGSNPSILAYLRTMGSPEEDPRADVILCVNNLSRFPQAVRLDLSEFAGRRPTELTGGVPFPEIDADPYQLTLPGYGFYWLELRSPTDTPA</sequence>
<dbReference type="Gene3D" id="3.90.400.10">
    <property type="entry name" value="Oligo-1,6-glucosidase, Domain 2"/>
    <property type="match status" value="1"/>
</dbReference>
<dbReference type="InterPro" id="IPR013780">
    <property type="entry name" value="Glyco_hydro_b"/>
</dbReference>
<comment type="catalytic activity">
    <reaction evidence="1">
        <text>D-maltose = alpha,alpha-trehalose</text>
        <dbReference type="Rhea" id="RHEA:15145"/>
        <dbReference type="ChEBI" id="CHEBI:16551"/>
        <dbReference type="ChEBI" id="CHEBI:17306"/>
        <dbReference type="EC" id="5.4.99.16"/>
    </reaction>
</comment>
<dbReference type="InterPro" id="IPR006047">
    <property type="entry name" value="GH13_cat_dom"/>
</dbReference>
<dbReference type="Gene3D" id="3.20.20.80">
    <property type="entry name" value="Glycosidases"/>
    <property type="match status" value="1"/>
</dbReference>
<evidence type="ECO:0000313" key="11">
    <source>
        <dbReference type="Proteomes" id="UP001500383"/>
    </source>
</evidence>
<dbReference type="Pfam" id="PF16657">
    <property type="entry name" value="Malt_amylase_C"/>
    <property type="match status" value="1"/>
</dbReference>
<keyword evidence="6" id="KW-0413">Isomerase</keyword>
<dbReference type="EC" id="5.4.99.16" evidence="3"/>
<evidence type="ECO:0000256" key="5">
    <source>
        <dbReference type="ARBA" id="ARBA00022837"/>
    </source>
</evidence>
<dbReference type="CDD" id="cd11334">
    <property type="entry name" value="AmyAc_TreS"/>
    <property type="match status" value="1"/>
</dbReference>
<feature type="compositionally biased region" description="Basic and acidic residues" evidence="8">
    <location>
        <begin position="1"/>
        <end position="31"/>
    </location>
</feature>
<dbReference type="PANTHER" id="PTHR10357:SF219">
    <property type="entry name" value="MALTOSE ALPHA-D-GLUCOSYLTRANSFERASE"/>
    <property type="match status" value="1"/>
</dbReference>
<dbReference type="Gene3D" id="2.60.40.1180">
    <property type="entry name" value="Golgi alpha-mannosidase II"/>
    <property type="match status" value="1"/>
</dbReference>
<dbReference type="InterPro" id="IPR032091">
    <property type="entry name" value="Malt_amylase-like_C"/>
</dbReference>
<keyword evidence="5" id="KW-0106">Calcium</keyword>
<comment type="caution">
    <text evidence="10">The sequence shown here is derived from an EMBL/GenBank/DDBJ whole genome shotgun (WGS) entry which is preliminary data.</text>
</comment>
<dbReference type="RefSeq" id="WP_182658224.1">
    <property type="nucleotide sequence ID" value="NZ_BAAAQG010000006.1"/>
</dbReference>
<evidence type="ECO:0000256" key="7">
    <source>
        <dbReference type="ARBA" id="ARBA00031378"/>
    </source>
</evidence>
<name>A0ABP4UFH8_9ACTN</name>
<keyword evidence="4" id="KW-0479">Metal-binding</keyword>
<evidence type="ECO:0000256" key="2">
    <source>
        <dbReference type="ARBA" id="ARBA00005496"/>
    </source>
</evidence>
<evidence type="ECO:0000259" key="9">
    <source>
        <dbReference type="SMART" id="SM00642"/>
    </source>
</evidence>
<comment type="similarity">
    <text evidence="2">Belongs to the glycosyl hydrolase 13 family. TreS subfamily.</text>
</comment>
<evidence type="ECO:0000256" key="4">
    <source>
        <dbReference type="ARBA" id="ARBA00022723"/>
    </source>
</evidence>
<reference evidence="11" key="1">
    <citation type="journal article" date="2019" name="Int. J. Syst. Evol. Microbiol.">
        <title>The Global Catalogue of Microorganisms (GCM) 10K type strain sequencing project: providing services to taxonomists for standard genome sequencing and annotation.</title>
        <authorList>
            <consortium name="The Broad Institute Genomics Platform"/>
            <consortium name="The Broad Institute Genome Sequencing Center for Infectious Disease"/>
            <person name="Wu L."/>
            <person name="Ma J."/>
        </authorList>
    </citation>
    <scope>NUCLEOTIDE SEQUENCE [LARGE SCALE GENOMIC DNA]</scope>
    <source>
        <strain evidence="11">JCM 16002</strain>
    </source>
</reference>
<accession>A0ABP4UFH8</accession>
<keyword evidence="11" id="KW-1185">Reference proteome</keyword>
<dbReference type="EMBL" id="BAAAQG010000006">
    <property type="protein sequence ID" value="GAA1703531.1"/>
    <property type="molecule type" value="Genomic_DNA"/>
</dbReference>
<evidence type="ECO:0000256" key="6">
    <source>
        <dbReference type="ARBA" id="ARBA00023235"/>
    </source>
</evidence>
<dbReference type="NCBIfam" id="TIGR02456">
    <property type="entry name" value="treS_nterm"/>
    <property type="match status" value="1"/>
</dbReference>
<evidence type="ECO:0000256" key="3">
    <source>
        <dbReference type="ARBA" id="ARBA00012619"/>
    </source>
</evidence>
<feature type="domain" description="Glycosyl hydrolase family 13 catalytic" evidence="9">
    <location>
        <begin position="59"/>
        <end position="460"/>
    </location>
</feature>
<dbReference type="InterPro" id="IPR017853">
    <property type="entry name" value="GH"/>
</dbReference>
<dbReference type="SMART" id="SM00642">
    <property type="entry name" value="Aamy"/>
    <property type="match status" value="1"/>
</dbReference>
<dbReference type="Proteomes" id="UP001500383">
    <property type="component" value="Unassembled WGS sequence"/>
</dbReference>
<dbReference type="PANTHER" id="PTHR10357">
    <property type="entry name" value="ALPHA-AMYLASE FAMILY MEMBER"/>
    <property type="match status" value="1"/>
</dbReference>
<dbReference type="InterPro" id="IPR045857">
    <property type="entry name" value="O16G_dom_2"/>
</dbReference>
<protein>
    <recommendedName>
        <fullName evidence="3">maltose alpha-D-glucosyltransferase</fullName>
        <ecNumber evidence="3">5.4.99.16</ecNumber>
    </recommendedName>
    <alternativeName>
        <fullName evidence="7">Maltose alpha-D-glucosyltransferase</fullName>
    </alternativeName>
</protein>
<proteinExistence type="inferred from homology"/>
<evidence type="ECO:0000313" key="10">
    <source>
        <dbReference type="EMBL" id="GAA1703531.1"/>
    </source>
</evidence>
<gene>
    <name evidence="10" type="primary">treS</name>
    <name evidence="10" type="ORF">GCM10009831_11130</name>
</gene>
<dbReference type="SUPFAM" id="SSF51011">
    <property type="entry name" value="Glycosyl hydrolase domain"/>
    <property type="match status" value="1"/>
</dbReference>
<feature type="region of interest" description="Disordered" evidence="8">
    <location>
        <begin position="1"/>
        <end position="34"/>
    </location>
</feature>